<evidence type="ECO:0000313" key="1">
    <source>
        <dbReference type="EMBL" id="GCL37030.1"/>
    </source>
</evidence>
<organism evidence="1 2">
    <name type="scientific">Sphaerospermopsis reniformis</name>
    <dbReference type="NCBI Taxonomy" id="531300"/>
    <lineage>
        <taxon>Bacteria</taxon>
        <taxon>Bacillati</taxon>
        <taxon>Cyanobacteriota</taxon>
        <taxon>Cyanophyceae</taxon>
        <taxon>Nostocales</taxon>
        <taxon>Aphanizomenonaceae</taxon>
        <taxon>Sphaerospermopsis</taxon>
    </lineage>
</organism>
<sequence>MSNISIQEQTTYKRISAIVENLIANNSVYQERLEREQMIEKMYELFTRPNLGDDVETIADDDLTARISKILALEAISGLLNDLTPEEMAIFDEAVKRK</sequence>
<name>A0A479ZW87_9CYAN</name>
<dbReference type="AlphaFoldDB" id="A0A479ZW87"/>
<keyword evidence="2" id="KW-1185">Reference proteome</keyword>
<protein>
    <submittedName>
        <fullName evidence="1">Uncharacterized protein</fullName>
    </submittedName>
</protein>
<proteinExistence type="predicted"/>
<dbReference type="EMBL" id="BJCE01000059">
    <property type="protein sequence ID" value="GCL37030.1"/>
    <property type="molecule type" value="Genomic_DNA"/>
</dbReference>
<comment type="caution">
    <text evidence="1">The sequence shown here is derived from an EMBL/GenBank/DDBJ whole genome shotgun (WGS) entry which is preliminary data.</text>
</comment>
<dbReference type="RefSeq" id="WP_137667364.1">
    <property type="nucleotide sequence ID" value="NZ_BJCE01000059.1"/>
</dbReference>
<dbReference type="Proteomes" id="UP000300142">
    <property type="component" value="Unassembled WGS sequence"/>
</dbReference>
<reference evidence="2" key="1">
    <citation type="submission" date="2019-02" db="EMBL/GenBank/DDBJ databases">
        <title>Draft genome sequence of Sphaerospermopsis reniformis NIES-1949.</title>
        <authorList>
            <person name="Yamaguchi H."/>
            <person name="Suzuki S."/>
            <person name="Kawachi M."/>
        </authorList>
    </citation>
    <scope>NUCLEOTIDE SEQUENCE [LARGE SCALE GENOMIC DNA]</scope>
    <source>
        <strain evidence="2">NIES-1949</strain>
    </source>
</reference>
<evidence type="ECO:0000313" key="2">
    <source>
        <dbReference type="Proteomes" id="UP000300142"/>
    </source>
</evidence>
<accession>A0A479ZW87</accession>
<gene>
    <name evidence="1" type="ORF">SR1949_21370</name>
</gene>